<organism evidence="2 3">
    <name type="scientific">Ciona intestinalis</name>
    <name type="common">Transparent sea squirt</name>
    <name type="synonym">Ascidia intestinalis</name>
    <dbReference type="NCBI Taxonomy" id="7719"/>
    <lineage>
        <taxon>Eukaryota</taxon>
        <taxon>Metazoa</taxon>
        <taxon>Chordata</taxon>
        <taxon>Tunicata</taxon>
        <taxon>Ascidiacea</taxon>
        <taxon>Phlebobranchia</taxon>
        <taxon>Cionidae</taxon>
        <taxon>Ciona</taxon>
    </lineage>
</organism>
<protein>
    <recommendedName>
        <fullName evidence="1">Aminotransferase class I/classII large domain-containing protein</fullName>
    </recommendedName>
</protein>
<dbReference type="STRING" id="7719.ENSCINP00000035013"/>
<keyword evidence="3" id="KW-1185">Reference proteome</keyword>
<dbReference type="Gene3D" id="3.40.640.10">
    <property type="entry name" value="Type I PLP-dependent aspartate aminotransferase-like (Major domain)"/>
    <property type="match status" value="1"/>
</dbReference>
<feature type="domain" description="Aminotransferase class I/classII large" evidence="1">
    <location>
        <begin position="38"/>
        <end position="413"/>
    </location>
</feature>
<evidence type="ECO:0000313" key="3">
    <source>
        <dbReference type="Proteomes" id="UP000008144"/>
    </source>
</evidence>
<dbReference type="InterPro" id="IPR015424">
    <property type="entry name" value="PyrdxlP-dep_Trfase"/>
</dbReference>
<dbReference type="GeneTree" id="ENSGT00550000075462"/>
<name>H2XZC9_CIOIN</name>
<dbReference type="EMBL" id="EAAA01001866">
    <property type="status" value="NOT_ANNOTATED_CDS"/>
    <property type="molecule type" value="Genomic_DNA"/>
</dbReference>
<dbReference type="CDD" id="cd00609">
    <property type="entry name" value="AAT_like"/>
    <property type="match status" value="1"/>
</dbReference>
<reference evidence="2" key="3">
    <citation type="submission" date="2025-08" db="UniProtKB">
        <authorList>
            <consortium name="Ensembl"/>
        </authorList>
    </citation>
    <scope>IDENTIFICATION</scope>
</reference>
<dbReference type="PANTHER" id="PTHR42858">
    <property type="entry name" value="AMINOTRANSFERASE"/>
    <property type="match status" value="1"/>
</dbReference>
<dbReference type="FunCoup" id="H2XZC9">
    <property type="interactions" value="2"/>
</dbReference>
<dbReference type="SUPFAM" id="SSF53383">
    <property type="entry name" value="PLP-dependent transferases"/>
    <property type="match status" value="1"/>
</dbReference>
<evidence type="ECO:0000313" key="2">
    <source>
        <dbReference type="Ensembl" id="ENSCINP00000035013.1"/>
    </source>
</evidence>
<dbReference type="Proteomes" id="UP000008144">
    <property type="component" value="Chromosome 4"/>
</dbReference>
<dbReference type="Ensembl" id="ENSCINT00000035728.1">
    <property type="protein sequence ID" value="ENSCINP00000035013.1"/>
    <property type="gene ID" value="ENSCING00000022062.1"/>
</dbReference>
<proteinExistence type="predicted"/>
<dbReference type="PANTHER" id="PTHR42858:SF1">
    <property type="entry name" value="LD15494P"/>
    <property type="match status" value="1"/>
</dbReference>
<dbReference type="InterPro" id="IPR015422">
    <property type="entry name" value="PyrdxlP-dep_Trfase_small"/>
</dbReference>
<sequence length="425" mass="47919">MDYPRNDFEDGGLLKPGHYSLQVGAPGPAFLKQISEHLKQVASENLRTTDRFEETLQYGCVAGGYPVKEEVAKFLTRQYGDTVQSDNIYITPGATQGLVNMIKHYFTHENSLFVENPTYPVFAIRVAADKLMNPVPISMESDGMNIDELEKKLADLPVVETTERRPYRAAMYIIPTHHNPTGCCYSPEKCRRLIELAREHNLLIICDDVYNILNYSLDTNDSKRKFEFSPQRLFAYDNPSDPEYKGNVVSNGSFAKIIAPGLRMGWYEAPAHVIASLKISYIANSGSGQCFYISHVVSEALKLGVIDNHVENLRLAHKDRMQAVISIVERKLSKYGVTITHPNGGYFLWVKLPQKIKSAQVLEVSKKTENVTFIKGELFNILCTRASVKGDFDNYIRLSIAYYELEEIKKGAEGLCRAIEAVIQN</sequence>
<dbReference type="HOGENOM" id="CLU_017584_0_6_1"/>
<reference evidence="3" key="1">
    <citation type="journal article" date="2002" name="Science">
        <title>The draft genome of Ciona intestinalis: insights into chordate and vertebrate origins.</title>
        <authorList>
            <person name="Dehal P."/>
            <person name="Satou Y."/>
            <person name="Campbell R.K."/>
            <person name="Chapman J."/>
            <person name="Degnan B."/>
            <person name="De Tomaso A."/>
            <person name="Davidson B."/>
            <person name="Di Gregorio A."/>
            <person name="Gelpke M."/>
            <person name="Goodstein D.M."/>
            <person name="Harafuji N."/>
            <person name="Hastings K.E."/>
            <person name="Ho I."/>
            <person name="Hotta K."/>
            <person name="Huang W."/>
            <person name="Kawashima T."/>
            <person name="Lemaire P."/>
            <person name="Martinez D."/>
            <person name="Meinertzhagen I.A."/>
            <person name="Necula S."/>
            <person name="Nonaka M."/>
            <person name="Putnam N."/>
            <person name="Rash S."/>
            <person name="Saiga H."/>
            <person name="Satake M."/>
            <person name="Terry A."/>
            <person name="Yamada L."/>
            <person name="Wang H.G."/>
            <person name="Awazu S."/>
            <person name="Azumi K."/>
            <person name="Boore J."/>
            <person name="Branno M."/>
            <person name="Chin-Bow S."/>
            <person name="DeSantis R."/>
            <person name="Doyle S."/>
            <person name="Francino P."/>
            <person name="Keys D.N."/>
            <person name="Haga S."/>
            <person name="Hayashi H."/>
            <person name="Hino K."/>
            <person name="Imai K.S."/>
            <person name="Inaba K."/>
            <person name="Kano S."/>
            <person name="Kobayashi K."/>
            <person name="Kobayashi M."/>
            <person name="Lee B.I."/>
            <person name="Makabe K.W."/>
            <person name="Manohar C."/>
            <person name="Matassi G."/>
            <person name="Medina M."/>
            <person name="Mochizuki Y."/>
            <person name="Mount S."/>
            <person name="Morishita T."/>
            <person name="Miura S."/>
            <person name="Nakayama A."/>
            <person name="Nishizaka S."/>
            <person name="Nomoto H."/>
            <person name="Ohta F."/>
            <person name="Oishi K."/>
            <person name="Rigoutsos I."/>
            <person name="Sano M."/>
            <person name="Sasaki A."/>
            <person name="Sasakura Y."/>
            <person name="Shoguchi E."/>
            <person name="Shin-i T."/>
            <person name="Spagnuolo A."/>
            <person name="Stainier D."/>
            <person name="Suzuki M.M."/>
            <person name="Tassy O."/>
            <person name="Takatori N."/>
            <person name="Tokuoka M."/>
            <person name="Yagi K."/>
            <person name="Yoshizaki F."/>
            <person name="Wada S."/>
            <person name="Zhang C."/>
            <person name="Hyatt P.D."/>
            <person name="Larimer F."/>
            <person name="Detter C."/>
            <person name="Doggett N."/>
            <person name="Glavina T."/>
            <person name="Hawkins T."/>
            <person name="Richardson P."/>
            <person name="Lucas S."/>
            <person name="Kohara Y."/>
            <person name="Levine M."/>
            <person name="Satoh N."/>
            <person name="Rokhsar D.S."/>
        </authorList>
    </citation>
    <scope>NUCLEOTIDE SEQUENCE [LARGE SCALE GENOMIC DNA]</scope>
</reference>
<reference evidence="2" key="4">
    <citation type="submission" date="2025-09" db="UniProtKB">
        <authorList>
            <consortium name="Ensembl"/>
        </authorList>
    </citation>
    <scope>IDENTIFICATION</scope>
</reference>
<dbReference type="AlphaFoldDB" id="H2XZC9"/>
<accession>H2XZC9</accession>
<dbReference type="InterPro" id="IPR004839">
    <property type="entry name" value="Aminotransferase_I/II_large"/>
</dbReference>
<dbReference type="InParanoid" id="H2XZC9"/>
<dbReference type="Pfam" id="PF00155">
    <property type="entry name" value="Aminotran_1_2"/>
    <property type="match status" value="1"/>
</dbReference>
<reference evidence="2" key="2">
    <citation type="journal article" date="2008" name="Genome Biol.">
        <title>Improved genome assembly and evidence-based global gene model set for the chordate Ciona intestinalis: new insight into intron and operon populations.</title>
        <authorList>
            <person name="Satou Y."/>
            <person name="Mineta K."/>
            <person name="Ogasawara M."/>
            <person name="Sasakura Y."/>
            <person name="Shoguchi E."/>
            <person name="Ueno K."/>
            <person name="Yamada L."/>
            <person name="Matsumoto J."/>
            <person name="Wasserscheid J."/>
            <person name="Dewar K."/>
            <person name="Wiley G.B."/>
            <person name="Macmil S.L."/>
            <person name="Roe B.A."/>
            <person name="Zeller R.W."/>
            <person name="Hastings K.E."/>
            <person name="Lemaire P."/>
            <person name="Lindquist E."/>
            <person name="Endo T."/>
            <person name="Hotta K."/>
            <person name="Inaba K."/>
        </authorList>
    </citation>
    <scope>NUCLEOTIDE SEQUENCE [LARGE SCALE GENOMIC DNA]</scope>
    <source>
        <strain evidence="2">wild type</strain>
    </source>
</reference>
<dbReference type="Gene3D" id="3.90.1150.10">
    <property type="entry name" value="Aspartate Aminotransferase, domain 1"/>
    <property type="match status" value="1"/>
</dbReference>
<dbReference type="InterPro" id="IPR015421">
    <property type="entry name" value="PyrdxlP-dep_Trfase_major"/>
</dbReference>
<dbReference type="GO" id="GO:0047536">
    <property type="term" value="F:2-aminoadipate transaminase activity"/>
    <property type="evidence" value="ECO:0000318"/>
    <property type="project" value="GO_Central"/>
</dbReference>
<dbReference type="OMA" id="MIALDSM"/>
<dbReference type="GO" id="GO:0030170">
    <property type="term" value="F:pyridoxal phosphate binding"/>
    <property type="evidence" value="ECO:0007669"/>
    <property type="project" value="InterPro"/>
</dbReference>
<evidence type="ECO:0000259" key="1">
    <source>
        <dbReference type="Pfam" id="PF00155"/>
    </source>
</evidence>